<dbReference type="Pfam" id="PF08555">
    <property type="entry name" value="FAM32A"/>
    <property type="match status" value="1"/>
</dbReference>
<dbReference type="OrthoDB" id="205403at2759"/>
<dbReference type="AlphaFoldDB" id="A0A6A6W8Y4"/>
<dbReference type="EMBL" id="ML996570">
    <property type="protein sequence ID" value="KAF2759015.1"/>
    <property type="molecule type" value="Genomic_DNA"/>
</dbReference>
<accession>A0A6A6W8Y4</accession>
<evidence type="ECO:0000256" key="1">
    <source>
        <dbReference type="SAM" id="MobiDB-lite"/>
    </source>
</evidence>
<protein>
    <submittedName>
        <fullName evidence="2">DUF1754-domain-containing protein</fullName>
    </submittedName>
</protein>
<evidence type="ECO:0000313" key="3">
    <source>
        <dbReference type="Proteomes" id="UP000799437"/>
    </source>
</evidence>
<dbReference type="PANTHER" id="PTHR13282:SF6">
    <property type="entry name" value="PROTEIN FAM32A"/>
    <property type="match status" value="1"/>
</dbReference>
<dbReference type="Proteomes" id="UP000799437">
    <property type="component" value="Unassembled WGS sequence"/>
</dbReference>
<dbReference type="GeneID" id="54481887"/>
<organism evidence="2 3">
    <name type="scientific">Pseudovirgaria hyperparasitica</name>
    <dbReference type="NCBI Taxonomy" id="470096"/>
    <lineage>
        <taxon>Eukaryota</taxon>
        <taxon>Fungi</taxon>
        <taxon>Dikarya</taxon>
        <taxon>Ascomycota</taxon>
        <taxon>Pezizomycotina</taxon>
        <taxon>Dothideomycetes</taxon>
        <taxon>Dothideomycetes incertae sedis</taxon>
        <taxon>Acrospermales</taxon>
        <taxon>Acrospermaceae</taxon>
        <taxon>Pseudovirgaria</taxon>
    </lineage>
</organism>
<reference evidence="2" key="1">
    <citation type="journal article" date="2020" name="Stud. Mycol.">
        <title>101 Dothideomycetes genomes: a test case for predicting lifestyles and emergence of pathogens.</title>
        <authorList>
            <person name="Haridas S."/>
            <person name="Albert R."/>
            <person name="Binder M."/>
            <person name="Bloem J."/>
            <person name="Labutti K."/>
            <person name="Salamov A."/>
            <person name="Andreopoulos B."/>
            <person name="Baker S."/>
            <person name="Barry K."/>
            <person name="Bills G."/>
            <person name="Bluhm B."/>
            <person name="Cannon C."/>
            <person name="Castanera R."/>
            <person name="Culley D."/>
            <person name="Daum C."/>
            <person name="Ezra D."/>
            <person name="Gonzalez J."/>
            <person name="Henrissat B."/>
            <person name="Kuo A."/>
            <person name="Liang C."/>
            <person name="Lipzen A."/>
            <person name="Lutzoni F."/>
            <person name="Magnuson J."/>
            <person name="Mondo S."/>
            <person name="Nolan M."/>
            <person name="Ohm R."/>
            <person name="Pangilinan J."/>
            <person name="Park H.-J."/>
            <person name="Ramirez L."/>
            <person name="Alfaro M."/>
            <person name="Sun H."/>
            <person name="Tritt A."/>
            <person name="Yoshinaga Y."/>
            <person name="Zwiers L.-H."/>
            <person name="Turgeon B."/>
            <person name="Goodwin S."/>
            <person name="Spatafora J."/>
            <person name="Crous P."/>
            <person name="Grigoriev I."/>
        </authorList>
    </citation>
    <scope>NUCLEOTIDE SEQUENCE</scope>
    <source>
        <strain evidence="2">CBS 121739</strain>
    </source>
</reference>
<dbReference type="InterPro" id="IPR013865">
    <property type="entry name" value="FAM32A"/>
</dbReference>
<keyword evidence="3" id="KW-1185">Reference proteome</keyword>
<feature type="compositionally biased region" description="Basic and acidic residues" evidence="1">
    <location>
        <begin position="77"/>
        <end position="94"/>
    </location>
</feature>
<feature type="region of interest" description="Disordered" evidence="1">
    <location>
        <begin position="1"/>
        <end position="94"/>
    </location>
</feature>
<evidence type="ECO:0000313" key="2">
    <source>
        <dbReference type="EMBL" id="KAF2759015.1"/>
    </source>
</evidence>
<feature type="compositionally biased region" description="Polar residues" evidence="1">
    <location>
        <begin position="50"/>
        <end position="72"/>
    </location>
</feature>
<name>A0A6A6W8Y4_9PEZI</name>
<gene>
    <name evidence="2" type="ORF">EJ05DRAFT_329477</name>
</gene>
<dbReference type="GO" id="GO:0005730">
    <property type="term" value="C:nucleolus"/>
    <property type="evidence" value="ECO:0007669"/>
    <property type="project" value="TreeGrafter"/>
</dbReference>
<proteinExistence type="predicted"/>
<sequence length="144" mass="16002">MAPAEYTSVGAGSLKLKGAAGVEKKKKKKKTRPGGEAAETSSKRDVPPQVNENHSSSLNNDQTENATTSNDDTMGDNIDKQLADFKARGGKTEAELRFEEQRKRRLNERLKREGVKTHKEKVEDLNRYLSTLSEHHDMPRIGPG</sequence>
<dbReference type="RefSeq" id="XP_033601466.1">
    <property type="nucleotide sequence ID" value="XM_033740833.1"/>
</dbReference>
<dbReference type="PANTHER" id="PTHR13282">
    <property type="entry name" value="PROTEIN FAM32A"/>
    <property type="match status" value="1"/>
</dbReference>
<feature type="compositionally biased region" description="Low complexity" evidence="1">
    <location>
        <begin position="10"/>
        <end position="21"/>
    </location>
</feature>